<dbReference type="Proteomes" id="UP000249524">
    <property type="component" value="Unassembled WGS sequence"/>
</dbReference>
<proteinExistence type="predicted"/>
<dbReference type="PROSITE" id="PS50977">
    <property type="entry name" value="HTH_TETR_2"/>
    <property type="match status" value="1"/>
</dbReference>
<keyword evidence="7" id="KW-1185">Reference proteome</keyword>
<keyword evidence="2 4" id="KW-0238">DNA-binding</keyword>
<dbReference type="Pfam" id="PF00440">
    <property type="entry name" value="TetR_N"/>
    <property type="match status" value="1"/>
</dbReference>
<evidence type="ECO:0000313" key="6">
    <source>
        <dbReference type="EMBL" id="RAK69003.1"/>
    </source>
</evidence>
<dbReference type="GO" id="GO:0000976">
    <property type="term" value="F:transcription cis-regulatory region binding"/>
    <property type="evidence" value="ECO:0007669"/>
    <property type="project" value="TreeGrafter"/>
</dbReference>
<dbReference type="AlphaFoldDB" id="A0A328BPI4"/>
<dbReference type="SUPFAM" id="SSF48498">
    <property type="entry name" value="Tetracyclin repressor-like, C-terminal domain"/>
    <property type="match status" value="1"/>
</dbReference>
<dbReference type="GO" id="GO:0003700">
    <property type="term" value="F:DNA-binding transcription factor activity"/>
    <property type="evidence" value="ECO:0007669"/>
    <property type="project" value="TreeGrafter"/>
</dbReference>
<evidence type="ECO:0000256" key="2">
    <source>
        <dbReference type="ARBA" id="ARBA00023125"/>
    </source>
</evidence>
<comment type="caution">
    <text evidence="6">The sequence shown here is derived from an EMBL/GenBank/DDBJ whole genome shotgun (WGS) entry which is preliminary data.</text>
</comment>
<feature type="DNA-binding region" description="H-T-H motif" evidence="4">
    <location>
        <begin position="31"/>
        <end position="50"/>
    </location>
</feature>
<dbReference type="InterPro" id="IPR025996">
    <property type="entry name" value="MT1864/Rv1816-like_C"/>
</dbReference>
<gene>
    <name evidence="6" type="ORF">DJ019_03060</name>
</gene>
<accession>A0A328BPI4</accession>
<dbReference type="InterPro" id="IPR001647">
    <property type="entry name" value="HTH_TetR"/>
</dbReference>
<dbReference type="PANTHER" id="PTHR30055">
    <property type="entry name" value="HTH-TYPE TRANSCRIPTIONAL REGULATOR RUTR"/>
    <property type="match status" value="1"/>
</dbReference>
<evidence type="ECO:0000256" key="4">
    <source>
        <dbReference type="PROSITE-ProRule" id="PRU00335"/>
    </source>
</evidence>
<feature type="domain" description="HTH tetR-type" evidence="5">
    <location>
        <begin position="8"/>
        <end position="68"/>
    </location>
</feature>
<dbReference type="OrthoDB" id="7056813at2"/>
<dbReference type="InterPro" id="IPR036271">
    <property type="entry name" value="Tet_transcr_reg_TetR-rel_C_sf"/>
</dbReference>
<evidence type="ECO:0000256" key="3">
    <source>
        <dbReference type="ARBA" id="ARBA00023163"/>
    </source>
</evidence>
<evidence type="ECO:0000256" key="1">
    <source>
        <dbReference type="ARBA" id="ARBA00023015"/>
    </source>
</evidence>
<dbReference type="EMBL" id="QFYS01000001">
    <property type="protein sequence ID" value="RAK69003.1"/>
    <property type="molecule type" value="Genomic_DNA"/>
</dbReference>
<keyword evidence="1" id="KW-0805">Transcription regulation</keyword>
<dbReference type="SUPFAM" id="SSF46689">
    <property type="entry name" value="Homeodomain-like"/>
    <property type="match status" value="1"/>
</dbReference>
<dbReference type="PANTHER" id="PTHR30055:SF220">
    <property type="entry name" value="TETR-FAMILY REGULATORY PROTEIN"/>
    <property type="match status" value="1"/>
</dbReference>
<dbReference type="RefSeq" id="WP_111274495.1">
    <property type="nucleotide sequence ID" value="NZ_QFYS01000001.1"/>
</dbReference>
<evidence type="ECO:0000259" key="5">
    <source>
        <dbReference type="PROSITE" id="PS50977"/>
    </source>
</evidence>
<sequence>MKRGQHHGALREALIDASLQLLDTEGVEAVTIRAVARRAGVSHAAPINHFPDLRALLTAVATRCFEHLLGAARAARDARSDAYGRLEAFVDAYIDYALAHPGRYRMMWRMDILDPEDPALDGLVEGLYGDVEEMVAALPQPTRRIDPTTVVIALSSLVHGYASMRIDRNFIPASDAITGQPRQHVMLKVALGLPID</sequence>
<protein>
    <submittedName>
        <fullName evidence="6">TetR/AcrR family transcriptional regulator</fullName>
    </submittedName>
</protein>
<dbReference type="Gene3D" id="1.10.357.10">
    <property type="entry name" value="Tetracycline Repressor, domain 2"/>
    <property type="match status" value="1"/>
</dbReference>
<reference evidence="6 7" key="1">
    <citation type="submission" date="2018-05" db="EMBL/GenBank/DDBJ databases">
        <authorList>
            <person name="Lanie J.A."/>
            <person name="Ng W.-L."/>
            <person name="Kazmierczak K.M."/>
            <person name="Andrzejewski T.M."/>
            <person name="Davidsen T.M."/>
            <person name="Wayne K.J."/>
            <person name="Tettelin H."/>
            <person name="Glass J.I."/>
            <person name="Rusch D."/>
            <person name="Podicherti R."/>
            <person name="Tsui H.-C.T."/>
            <person name="Winkler M.E."/>
        </authorList>
    </citation>
    <scope>NUCLEOTIDE SEQUENCE [LARGE SCALE GENOMIC DNA]</scope>
    <source>
        <strain evidence="6 7">BUT-10</strain>
    </source>
</reference>
<dbReference type="InterPro" id="IPR009057">
    <property type="entry name" value="Homeodomain-like_sf"/>
</dbReference>
<dbReference type="InterPro" id="IPR050109">
    <property type="entry name" value="HTH-type_TetR-like_transc_reg"/>
</dbReference>
<dbReference type="Pfam" id="PF13305">
    <property type="entry name" value="TetR_C_33"/>
    <property type="match status" value="1"/>
</dbReference>
<name>A0A328BPI4_9CAUL</name>
<organism evidence="6 7">
    <name type="scientific">Phenylobacterium kunshanense</name>
    <dbReference type="NCBI Taxonomy" id="1445034"/>
    <lineage>
        <taxon>Bacteria</taxon>
        <taxon>Pseudomonadati</taxon>
        <taxon>Pseudomonadota</taxon>
        <taxon>Alphaproteobacteria</taxon>
        <taxon>Caulobacterales</taxon>
        <taxon>Caulobacteraceae</taxon>
        <taxon>Phenylobacterium</taxon>
    </lineage>
</organism>
<evidence type="ECO:0000313" key="7">
    <source>
        <dbReference type="Proteomes" id="UP000249524"/>
    </source>
</evidence>
<keyword evidence="3" id="KW-0804">Transcription</keyword>